<dbReference type="AlphaFoldDB" id="A0A0K8S6W3"/>
<feature type="region of interest" description="Disordered" evidence="1">
    <location>
        <begin position="159"/>
        <end position="195"/>
    </location>
</feature>
<proteinExistence type="predicted"/>
<sequence length="195" mass="23105">MSKNIVVAARQIITFVSENYLILPRLLFVITYFSLIHQLSHYAFPARRRGNVSEWMLSMAIITQANETWKYITLLVEYILRLYKKGEPYRALLLNQKYLLPMVDTEVLRVVLCIFMASLPWIVSYILEKRQRRFRVTWLDIRRRYRNEIGSARYYLTRPLTPQSEPKPGTKVKKSRSAQVLPRTVKPLPKMPRTA</sequence>
<feature type="transmembrane region" description="Helical" evidence="2">
    <location>
        <begin position="107"/>
        <end position="127"/>
    </location>
</feature>
<reference evidence="3" key="1">
    <citation type="submission" date="2014-09" db="EMBL/GenBank/DDBJ databases">
        <authorList>
            <person name="Magalhaes I.L.F."/>
            <person name="Oliveira U."/>
            <person name="Santos F.R."/>
            <person name="Vidigal T.H.D.A."/>
            <person name="Brescovit A.D."/>
            <person name="Santos A.J."/>
        </authorList>
    </citation>
    <scope>NUCLEOTIDE SEQUENCE</scope>
</reference>
<organism evidence="3">
    <name type="scientific">Lygus hesperus</name>
    <name type="common">Western plant bug</name>
    <dbReference type="NCBI Taxonomy" id="30085"/>
    <lineage>
        <taxon>Eukaryota</taxon>
        <taxon>Metazoa</taxon>
        <taxon>Ecdysozoa</taxon>
        <taxon>Arthropoda</taxon>
        <taxon>Hexapoda</taxon>
        <taxon>Insecta</taxon>
        <taxon>Pterygota</taxon>
        <taxon>Neoptera</taxon>
        <taxon>Paraneoptera</taxon>
        <taxon>Hemiptera</taxon>
        <taxon>Heteroptera</taxon>
        <taxon>Panheteroptera</taxon>
        <taxon>Cimicomorpha</taxon>
        <taxon>Miridae</taxon>
        <taxon>Mirini</taxon>
        <taxon>Lygus</taxon>
    </lineage>
</organism>
<evidence type="ECO:0000256" key="2">
    <source>
        <dbReference type="SAM" id="Phobius"/>
    </source>
</evidence>
<evidence type="ECO:0000256" key="1">
    <source>
        <dbReference type="SAM" id="MobiDB-lite"/>
    </source>
</evidence>
<keyword evidence="2" id="KW-0472">Membrane</keyword>
<dbReference type="EMBL" id="GBRD01016806">
    <property type="protein sequence ID" value="JAG49021.1"/>
    <property type="molecule type" value="Transcribed_RNA"/>
</dbReference>
<keyword evidence="2" id="KW-0812">Transmembrane</keyword>
<protein>
    <submittedName>
        <fullName evidence="3">Uncharacterized protein</fullName>
    </submittedName>
</protein>
<evidence type="ECO:0000313" key="3">
    <source>
        <dbReference type="EMBL" id="JAG49021.1"/>
    </source>
</evidence>
<feature type="transmembrane region" description="Helical" evidence="2">
    <location>
        <begin position="20"/>
        <end position="39"/>
    </location>
</feature>
<keyword evidence="2" id="KW-1133">Transmembrane helix</keyword>
<name>A0A0K8S6W3_LYGHE</name>
<accession>A0A0K8S6W3</accession>